<dbReference type="Proteomes" id="UP000007478">
    <property type="component" value="Plasmid pTBMP1"/>
</dbReference>
<geneLocation type="plasmid" evidence="2 3">
    <name>pTBMP1</name>
</geneLocation>
<proteinExistence type="predicted"/>
<dbReference type="HOGENOM" id="CLU_2949485_0_0_2"/>
<dbReference type="RefSeq" id="WP_013747454.1">
    <property type="nucleotide sequence ID" value="NC_015471.1"/>
</dbReference>
<dbReference type="EMBL" id="CP002373">
    <property type="protein sequence ID" value="ADT85232.1"/>
    <property type="molecule type" value="Genomic_DNA"/>
</dbReference>
<feature type="domain" description="Resolvase/invertase-type recombinase catalytic" evidence="1">
    <location>
        <begin position="4"/>
        <end position="59"/>
    </location>
</feature>
<protein>
    <recommendedName>
        <fullName evidence="1">Resolvase/invertase-type recombinase catalytic domain-containing protein</fullName>
    </recommendedName>
</protein>
<gene>
    <name evidence="2" type="ordered locus">TERMP_02259</name>
</gene>
<dbReference type="Gene3D" id="3.40.50.1390">
    <property type="entry name" value="Resolvase, N-terminal catalytic domain"/>
    <property type="match status" value="1"/>
</dbReference>
<dbReference type="InterPro" id="IPR006119">
    <property type="entry name" value="Resolv_N"/>
</dbReference>
<dbReference type="GeneID" id="10549083"/>
<keyword evidence="3" id="KW-1185">Reference proteome</keyword>
<dbReference type="eggNOG" id="arCOG03162">
    <property type="taxonomic scope" value="Archaea"/>
</dbReference>
<dbReference type="PATRIC" id="fig|391623.17.peg.2253"/>
<dbReference type="GO" id="GO:0000150">
    <property type="term" value="F:DNA strand exchange activity"/>
    <property type="evidence" value="ECO:0007669"/>
    <property type="project" value="InterPro"/>
</dbReference>
<name>F0LN93_THEBM</name>
<dbReference type="OrthoDB" id="24728at2157"/>
<dbReference type="SUPFAM" id="SSF53041">
    <property type="entry name" value="Resolvase-like"/>
    <property type="match status" value="1"/>
</dbReference>
<reference evidence="2 3" key="1">
    <citation type="journal article" date="2011" name="J. Bacteriol.">
        <title>Complete genome sequence of the hyperthermophilic, piezophilic, heterotrophic, and carboxydotrophic archaeon Thermococcus barophilus MP.</title>
        <authorList>
            <person name="Vannier P."/>
            <person name="Marteinsson V.T."/>
            <person name="Fridjonsson O.H."/>
            <person name="Oger P."/>
            <person name="Jebbar M."/>
        </authorList>
    </citation>
    <scope>NUCLEOTIDE SEQUENCE [LARGE SCALE GENOMIC DNA]</scope>
    <source>
        <strain evidence="3">DSM 11836 / MP</strain>
    </source>
</reference>
<dbReference type="InterPro" id="IPR036162">
    <property type="entry name" value="Resolvase-like_N_sf"/>
</dbReference>
<keyword evidence="2" id="KW-0614">Plasmid</keyword>
<organism evidence="2 3">
    <name type="scientific">Thermococcus barophilus (strain DSM 11836 / MP)</name>
    <dbReference type="NCBI Taxonomy" id="391623"/>
    <lineage>
        <taxon>Archaea</taxon>
        <taxon>Methanobacteriati</taxon>
        <taxon>Methanobacteriota</taxon>
        <taxon>Thermococci</taxon>
        <taxon>Thermococcales</taxon>
        <taxon>Thermococcaceae</taxon>
        <taxon>Thermococcus</taxon>
    </lineage>
</organism>
<dbReference type="PROSITE" id="PS51736">
    <property type="entry name" value="RECOMBINASES_3"/>
    <property type="match status" value="1"/>
</dbReference>
<sequence length="59" mass="6786">MRIKAVVYSRVSTEEQNPKAQLEVVLQYAQERGYGVVKIFEEHISGSTDPLERPVFKSF</sequence>
<evidence type="ECO:0000313" key="2">
    <source>
        <dbReference type="EMBL" id="ADT85232.1"/>
    </source>
</evidence>
<dbReference type="GO" id="GO:0003677">
    <property type="term" value="F:DNA binding"/>
    <property type="evidence" value="ECO:0007669"/>
    <property type="project" value="InterPro"/>
</dbReference>
<evidence type="ECO:0000259" key="1">
    <source>
        <dbReference type="PROSITE" id="PS51736"/>
    </source>
</evidence>
<dbReference type="KEGG" id="tba:TERMP_02259"/>
<dbReference type="AlphaFoldDB" id="F0LN93"/>
<evidence type="ECO:0000313" key="3">
    <source>
        <dbReference type="Proteomes" id="UP000007478"/>
    </source>
</evidence>
<accession>F0LN93</accession>
<dbReference type="Pfam" id="PF00239">
    <property type="entry name" value="Resolvase"/>
    <property type="match status" value="1"/>
</dbReference>